<keyword evidence="5" id="KW-0812">Transmembrane</keyword>
<feature type="transmembrane region" description="Helical" evidence="5">
    <location>
        <begin position="216"/>
        <end position="242"/>
    </location>
</feature>
<keyword evidence="1" id="KW-0813">Transport</keyword>
<dbReference type="WBParaSite" id="PSU_v2.g10338.t1">
    <property type="protein sequence ID" value="PSU_v2.g10338.t1"/>
    <property type="gene ID" value="PSU_v2.g10338"/>
</dbReference>
<dbReference type="Proteomes" id="UP000887577">
    <property type="component" value="Unplaced"/>
</dbReference>
<dbReference type="InterPro" id="IPR003439">
    <property type="entry name" value="ABC_transporter-like_ATP-bd"/>
</dbReference>
<keyword evidence="4" id="KW-0067">ATP-binding</keyword>
<accession>A0A914XQQ2</accession>
<dbReference type="Pfam" id="PF00005">
    <property type="entry name" value="ABC_tran"/>
    <property type="match status" value="1"/>
</dbReference>
<sequence>MIILITLIKNIIGKFKRLIKVNISFSSDIDQNLKAEYEKILKKSCKQSIFIVTNNKTIEPNITLDITKLRDFNLNDPKNASFEYKLILHDINNKGWHNEPHMIPDLFGISEPQLKHPFSQSMHAAFTQFCADYAYLNLTVPKPLSPPPRFFFKLIKEPAHVDVSYLHYCLMRLMEVLIPVLISIPTLITAHELCEEKENNVHTYMVIMGLDRSLCILSHLIVALIKMYLYILPIGITMVICYKEKQGPFLTQSVKENALQSIIEENSKQQSGFNEAYFENDKNEMQADIDVIHLSKKWPNGRFGIQDVTFKAYQNQVTAILGHNGAGKSTTFSILSGLTKSTCGKAYVCGQEPPNTYFYQLLKGIDDPDEIEAMIQKLGLNDYLHYRSKYLSSGIRRKLCIGMAMVANSKVIILDEPTHGMDTLSRKQLIEIIRAAKAEHTVLLATHYMDEADAVSDRIIILSNGKVICNGSSNFLKTKVGTGFLLTVDFTNVLEPESYHDYAEAVLTIVAKNCKEAKLEGVIHQQFAILLPQGSQRLFPLIFDDLEFQRDALQINCFDIHER</sequence>
<keyword evidence="3" id="KW-0547">Nucleotide-binding</keyword>
<keyword evidence="2" id="KW-0677">Repeat</keyword>
<dbReference type="PROSITE" id="PS50893">
    <property type="entry name" value="ABC_TRANSPORTER_2"/>
    <property type="match status" value="1"/>
</dbReference>
<evidence type="ECO:0000256" key="3">
    <source>
        <dbReference type="ARBA" id="ARBA00022741"/>
    </source>
</evidence>
<feature type="domain" description="ABC transporter" evidence="6">
    <location>
        <begin position="289"/>
        <end position="489"/>
    </location>
</feature>
<keyword evidence="5" id="KW-0472">Membrane</keyword>
<dbReference type="PANTHER" id="PTHR19229:SF36">
    <property type="entry name" value="ATP-BINDING CASSETTE SUB-FAMILY A MEMBER 2"/>
    <property type="match status" value="1"/>
</dbReference>
<dbReference type="GO" id="GO:0016887">
    <property type="term" value="F:ATP hydrolysis activity"/>
    <property type="evidence" value="ECO:0007669"/>
    <property type="project" value="InterPro"/>
</dbReference>
<dbReference type="GO" id="GO:0005524">
    <property type="term" value="F:ATP binding"/>
    <property type="evidence" value="ECO:0007669"/>
    <property type="project" value="UniProtKB-KW"/>
</dbReference>
<proteinExistence type="predicted"/>
<evidence type="ECO:0000256" key="2">
    <source>
        <dbReference type="ARBA" id="ARBA00022737"/>
    </source>
</evidence>
<organism evidence="7 8">
    <name type="scientific">Panagrolaimus superbus</name>
    <dbReference type="NCBI Taxonomy" id="310955"/>
    <lineage>
        <taxon>Eukaryota</taxon>
        <taxon>Metazoa</taxon>
        <taxon>Ecdysozoa</taxon>
        <taxon>Nematoda</taxon>
        <taxon>Chromadorea</taxon>
        <taxon>Rhabditida</taxon>
        <taxon>Tylenchina</taxon>
        <taxon>Panagrolaimomorpha</taxon>
        <taxon>Panagrolaimoidea</taxon>
        <taxon>Panagrolaimidae</taxon>
        <taxon>Panagrolaimus</taxon>
    </lineage>
</organism>
<name>A0A914XQQ2_9BILA</name>
<evidence type="ECO:0000259" key="6">
    <source>
        <dbReference type="PROSITE" id="PS50893"/>
    </source>
</evidence>
<evidence type="ECO:0000256" key="4">
    <source>
        <dbReference type="ARBA" id="ARBA00022840"/>
    </source>
</evidence>
<evidence type="ECO:0000313" key="8">
    <source>
        <dbReference type="WBParaSite" id="PSU_v2.g10338.t1"/>
    </source>
</evidence>
<reference evidence="8" key="1">
    <citation type="submission" date="2022-11" db="UniProtKB">
        <authorList>
            <consortium name="WormBaseParasite"/>
        </authorList>
    </citation>
    <scope>IDENTIFICATION</scope>
</reference>
<dbReference type="SUPFAM" id="SSF52540">
    <property type="entry name" value="P-loop containing nucleoside triphosphate hydrolases"/>
    <property type="match status" value="1"/>
</dbReference>
<evidence type="ECO:0000256" key="5">
    <source>
        <dbReference type="SAM" id="Phobius"/>
    </source>
</evidence>
<dbReference type="GO" id="GO:0140359">
    <property type="term" value="F:ABC-type transporter activity"/>
    <property type="evidence" value="ECO:0007669"/>
    <property type="project" value="InterPro"/>
</dbReference>
<dbReference type="GO" id="GO:0016020">
    <property type="term" value="C:membrane"/>
    <property type="evidence" value="ECO:0007669"/>
    <property type="project" value="InterPro"/>
</dbReference>
<dbReference type="SMART" id="SM00382">
    <property type="entry name" value="AAA"/>
    <property type="match status" value="1"/>
</dbReference>
<dbReference type="InterPro" id="IPR026082">
    <property type="entry name" value="ABCA"/>
</dbReference>
<dbReference type="Gene3D" id="3.40.50.300">
    <property type="entry name" value="P-loop containing nucleotide triphosphate hydrolases"/>
    <property type="match status" value="2"/>
</dbReference>
<protein>
    <submittedName>
        <fullName evidence="8">ABC transporter domain-containing protein</fullName>
    </submittedName>
</protein>
<dbReference type="PANTHER" id="PTHR19229">
    <property type="entry name" value="ATP-BINDING CASSETTE TRANSPORTER SUBFAMILY A ABCA"/>
    <property type="match status" value="1"/>
</dbReference>
<dbReference type="InterPro" id="IPR003593">
    <property type="entry name" value="AAA+_ATPase"/>
</dbReference>
<dbReference type="GO" id="GO:0005319">
    <property type="term" value="F:lipid transporter activity"/>
    <property type="evidence" value="ECO:0007669"/>
    <property type="project" value="TreeGrafter"/>
</dbReference>
<evidence type="ECO:0000256" key="1">
    <source>
        <dbReference type="ARBA" id="ARBA00022448"/>
    </source>
</evidence>
<keyword evidence="7" id="KW-1185">Reference proteome</keyword>
<evidence type="ECO:0000313" key="7">
    <source>
        <dbReference type="Proteomes" id="UP000887577"/>
    </source>
</evidence>
<keyword evidence="5" id="KW-1133">Transmembrane helix</keyword>
<dbReference type="AlphaFoldDB" id="A0A914XQQ2"/>
<dbReference type="InterPro" id="IPR027417">
    <property type="entry name" value="P-loop_NTPase"/>
</dbReference>